<evidence type="ECO:0000313" key="3">
    <source>
        <dbReference type="Proteomes" id="UP000581688"/>
    </source>
</evidence>
<reference evidence="2 3" key="1">
    <citation type="submission" date="2020-08" db="EMBL/GenBank/DDBJ databases">
        <title>Genomic Encyclopedia of Type Strains, Phase IV (KMG-IV): sequencing the most valuable type-strain genomes for metagenomic binning, comparative biology and taxonomic classification.</title>
        <authorList>
            <person name="Goeker M."/>
        </authorList>
    </citation>
    <scope>NUCLEOTIDE SEQUENCE [LARGE SCALE GENOMIC DNA]</scope>
    <source>
        <strain evidence="2 3">DSM 19612</strain>
    </source>
</reference>
<name>A0A841PV38_9BACI</name>
<dbReference type="PANTHER" id="PTHR43283">
    <property type="entry name" value="BETA-LACTAMASE-RELATED"/>
    <property type="match status" value="1"/>
</dbReference>
<dbReference type="Pfam" id="PF00144">
    <property type="entry name" value="Beta-lactamase"/>
    <property type="match status" value="1"/>
</dbReference>
<dbReference type="AlphaFoldDB" id="A0A841PV38"/>
<gene>
    <name evidence="2" type="ORF">HNQ94_001185</name>
</gene>
<protein>
    <submittedName>
        <fullName evidence="2">CubicO group peptidase (Beta-lactamase class C family)</fullName>
    </submittedName>
</protein>
<evidence type="ECO:0000259" key="1">
    <source>
        <dbReference type="Pfam" id="PF00144"/>
    </source>
</evidence>
<dbReference type="InterPro" id="IPR050789">
    <property type="entry name" value="Diverse_Enzym_Activities"/>
</dbReference>
<keyword evidence="3" id="KW-1185">Reference proteome</keyword>
<dbReference type="PANTHER" id="PTHR43283:SF7">
    <property type="entry name" value="BETA-LACTAMASE-RELATED DOMAIN-CONTAINING PROTEIN"/>
    <property type="match status" value="1"/>
</dbReference>
<evidence type="ECO:0000313" key="2">
    <source>
        <dbReference type="EMBL" id="MBB6452739.1"/>
    </source>
</evidence>
<organism evidence="2 3">
    <name type="scientific">Salirhabdus euzebyi</name>
    <dbReference type="NCBI Taxonomy" id="394506"/>
    <lineage>
        <taxon>Bacteria</taxon>
        <taxon>Bacillati</taxon>
        <taxon>Bacillota</taxon>
        <taxon>Bacilli</taxon>
        <taxon>Bacillales</taxon>
        <taxon>Bacillaceae</taxon>
        <taxon>Salirhabdus</taxon>
    </lineage>
</organism>
<dbReference type="EMBL" id="JACHGH010000003">
    <property type="protein sequence ID" value="MBB6452739.1"/>
    <property type="molecule type" value="Genomic_DNA"/>
</dbReference>
<feature type="domain" description="Beta-lactamase-related" evidence="1">
    <location>
        <begin position="11"/>
        <end position="269"/>
    </location>
</feature>
<dbReference type="Proteomes" id="UP000581688">
    <property type="component" value="Unassembled WGS sequence"/>
</dbReference>
<dbReference type="Gene3D" id="3.40.710.10">
    <property type="entry name" value="DD-peptidase/beta-lactamase superfamily"/>
    <property type="match status" value="1"/>
</dbReference>
<proteinExistence type="predicted"/>
<comment type="caution">
    <text evidence="2">The sequence shown here is derived from an EMBL/GenBank/DDBJ whole genome shotgun (WGS) entry which is preliminary data.</text>
</comment>
<sequence length="296" mass="33596">MTTYDNLISWVEEIKNKNNSSATSLCILKDNKVVLEYYSGFHSNTLDAKPITEHSQFNVASARKSYLGLAIAYAIYEGKIGSLDDYASDYFLDVDQELLGKTTIRHLVTHSHGLHEQENGSLYREFEPGESWAYRGINVMMMTKLLKSLYGKPYTDLLKERVFEPLLFTETAWQTEEKEDLVHVIYDPSEAGKSAIGSSNDGMQSNLHVSTREFAYWGNLHLNEGNVYGKQIVPRDVIKLATKAHSPIYQDDSLPQNGLFWYVQHTPATHSEIGNRVAKGFLSNTRHQWTDTLSDS</sequence>
<dbReference type="InterPro" id="IPR001466">
    <property type="entry name" value="Beta-lactam-related"/>
</dbReference>
<dbReference type="SUPFAM" id="SSF56601">
    <property type="entry name" value="beta-lactamase/transpeptidase-like"/>
    <property type="match status" value="1"/>
</dbReference>
<dbReference type="InterPro" id="IPR012338">
    <property type="entry name" value="Beta-lactam/transpept-like"/>
</dbReference>
<accession>A0A841PV38</accession>